<gene>
    <name evidence="2" type="ORF">GSOID_T00005005001</name>
</gene>
<dbReference type="Proteomes" id="UP000001307">
    <property type="component" value="Unassembled WGS sequence"/>
</dbReference>
<dbReference type="InterPro" id="IPR036465">
    <property type="entry name" value="vWFA_dom_sf"/>
</dbReference>
<evidence type="ECO:0000313" key="2">
    <source>
        <dbReference type="EMBL" id="CBY08435.1"/>
    </source>
</evidence>
<dbReference type="SUPFAM" id="SSF53300">
    <property type="entry name" value="vWA-like"/>
    <property type="match status" value="1"/>
</dbReference>
<sequence>MDLPGPIWLEKNRPQRDVEYYMHLPLLEPSQLVAIERNTTAALAACEERISFLSSEPSATFGIIPKNVKLCVILQVTDEKVFSLLQRLQETNQETQFIIGNQAVLEGYQPFTQGQAALVRGKIDDFMKISEWPSNIYDSFKMALQDPLLEKIVLLLGPKMEEPILTDEQLQYLEDVLVGSRVNLTVALVDESHRIMAEKIINLNQNPYNRIVSSSHSVELDDVKKVKSDSHRILQFCKQIRNGTCSTKLLEKEQHPLQIDVPTWLKENNLQAKRIDIFKALDVIGRKGKTYVKVLDKEVEAKTLRNTSGLMELQFPDGVSRFVAYDKKNFDDLLEHLGNHLRMLKILKDTLKSTGVGFIPRKRVTFLIDESLQTLAYMERLVTTYANSMEQINIVSSILNDSSAYTHVCSHDGELGPFLKALNDTFTILRKRVVLGAEERSLEDFQSWPKALAVAIRLAKNENSHEITLVHHGNIERSENLVEMIEDAAATGFVPVISAVSIDVETNGFVKRLSADSNGARVVLKLVKNNLLPRESSDFDLIDREEEATVKQSQTLIALKNEAQQAVEKTRVQSAAAPRNMEKSKSSIELREWIQPKETKKTKACQRAIKQSNLNRPNTVGSGHRHPLLQRGSKAPALLHKRQFYLTGGTCLDKGQTMYLDVSVKPPPVIPSCLKVPNHEDQLSSKEWLKRNGLKGLKINLERWERRITPGSKVYRGVLPIVRDRHCELQVSELEQLQLLSLDAARRYLRRIQWYLQEPHRLWFQSVLPSMAKGNTVLLIDGSDSSRQWIYELVAAMRGLSRDIKGKLNVVLFNDGVKSWQSSCYAMNNAACDDLALWMKCVRPNGGTSELSHGIRTALLSRPSRIVIVSDGEFELAPETIFQEIIDSNRDQLPMHFIVPMKEYRQPNHEFYGYTSLKTNVDKMMVIIKKLAKIYGGSVCVPPSPSAAHLVLERIADAQATDKDDSFSPSVFKNCSEIVQLMREMRLAQKNAHHCRQWIDAASKC</sequence>
<dbReference type="InParanoid" id="E4X9L5"/>
<reference evidence="2" key="1">
    <citation type="journal article" date="2010" name="Science">
        <title>Plasticity of animal genome architecture unmasked by rapid evolution of a pelagic tunicate.</title>
        <authorList>
            <person name="Denoeud F."/>
            <person name="Henriet S."/>
            <person name="Mungpakdee S."/>
            <person name="Aury J.M."/>
            <person name="Da Silva C."/>
            <person name="Brinkmann H."/>
            <person name="Mikhaleva J."/>
            <person name="Olsen L.C."/>
            <person name="Jubin C."/>
            <person name="Canestro C."/>
            <person name="Bouquet J.M."/>
            <person name="Danks G."/>
            <person name="Poulain J."/>
            <person name="Campsteijn C."/>
            <person name="Adamski M."/>
            <person name="Cross I."/>
            <person name="Yadetie F."/>
            <person name="Muffato M."/>
            <person name="Louis A."/>
            <person name="Butcher S."/>
            <person name="Tsagkogeorga G."/>
            <person name="Konrad A."/>
            <person name="Singh S."/>
            <person name="Jensen M.F."/>
            <person name="Cong E.H."/>
            <person name="Eikeseth-Otteraa H."/>
            <person name="Noel B."/>
            <person name="Anthouard V."/>
            <person name="Porcel B.M."/>
            <person name="Kachouri-Lafond R."/>
            <person name="Nishino A."/>
            <person name="Ugolini M."/>
            <person name="Chourrout P."/>
            <person name="Nishida H."/>
            <person name="Aasland R."/>
            <person name="Huzurbazar S."/>
            <person name="Westhof E."/>
            <person name="Delsuc F."/>
            <person name="Lehrach H."/>
            <person name="Reinhardt R."/>
            <person name="Weissenbach J."/>
            <person name="Roy S.W."/>
            <person name="Artiguenave F."/>
            <person name="Postlethwait J.H."/>
            <person name="Manak J.R."/>
            <person name="Thompson E.M."/>
            <person name="Jaillon O."/>
            <person name="Du Pasquier L."/>
            <person name="Boudinot P."/>
            <person name="Liberles D.A."/>
            <person name="Volff J.N."/>
            <person name="Philippe H."/>
            <person name="Lenhard B."/>
            <person name="Roest Crollius H."/>
            <person name="Wincker P."/>
            <person name="Chourrout D."/>
        </authorList>
    </citation>
    <scope>NUCLEOTIDE SEQUENCE [LARGE SCALE GENOMIC DNA]</scope>
</reference>
<dbReference type="Pfam" id="PF13768">
    <property type="entry name" value="VWA_3"/>
    <property type="match status" value="1"/>
</dbReference>
<evidence type="ECO:0000259" key="1">
    <source>
        <dbReference type="Pfam" id="PF13768"/>
    </source>
</evidence>
<evidence type="ECO:0000313" key="3">
    <source>
        <dbReference type="Proteomes" id="UP000001307"/>
    </source>
</evidence>
<keyword evidence="3" id="KW-1185">Reference proteome</keyword>
<dbReference type="OrthoDB" id="299997at2759"/>
<name>E4X9L5_OIKDI</name>
<accession>E4X9L5</accession>
<proteinExistence type="predicted"/>
<organism evidence="2">
    <name type="scientific">Oikopleura dioica</name>
    <name type="common">Tunicate</name>
    <dbReference type="NCBI Taxonomy" id="34765"/>
    <lineage>
        <taxon>Eukaryota</taxon>
        <taxon>Metazoa</taxon>
        <taxon>Chordata</taxon>
        <taxon>Tunicata</taxon>
        <taxon>Appendicularia</taxon>
        <taxon>Copelata</taxon>
        <taxon>Oikopleuridae</taxon>
        <taxon>Oikopleura</taxon>
    </lineage>
</organism>
<dbReference type="InterPro" id="IPR002035">
    <property type="entry name" value="VWF_A"/>
</dbReference>
<dbReference type="PANTHER" id="PTHR46478:SF1">
    <property type="entry name" value="VON WILLEBRAND FACTOR A DOMAIN-CONTAINING PROTEIN 3A"/>
    <property type="match status" value="1"/>
</dbReference>
<dbReference type="AlphaFoldDB" id="E4X9L5"/>
<dbReference type="PANTHER" id="PTHR46478">
    <property type="entry name" value="VON WILLEBRAND FACTOR A DOMAIN-CONTAINING PROTEIN 3A"/>
    <property type="match status" value="1"/>
</dbReference>
<dbReference type="EMBL" id="FN653031">
    <property type="protein sequence ID" value="CBY08435.1"/>
    <property type="molecule type" value="Genomic_DNA"/>
</dbReference>
<protein>
    <recommendedName>
        <fullName evidence="1">VWFA domain-containing protein</fullName>
    </recommendedName>
</protein>
<feature type="domain" description="VWFA" evidence="1">
    <location>
        <begin position="777"/>
        <end position="898"/>
    </location>
</feature>